<feature type="region of interest" description="Disordered" evidence="1">
    <location>
        <begin position="456"/>
        <end position="483"/>
    </location>
</feature>
<evidence type="ECO:0000313" key="3">
    <source>
        <dbReference type="Proteomes" id="UP000015100"/>
    </source>
</evidence>
<keyword evidence="3" id="KW-1185">Reference proteome</keyword>
<feature type="region of interest" description="Disordered" evidence="1">
    <location>
        <begin position="166"/>
        <end position="231"/>
    </location>
</feature>
<accession>S8ATY4</accession>
<sequence>MKPSASGSRINLAAAAQALSPEIRTPRLLYPPPTLPPLPLAKPGEDVYMDIKHIWVDNGGSYRCHHLAQLLYIPLVQALKKICPEVDWTKLELWISYYKSRRSNKDIHSYLRREDVESFVDFMLKFHPVKNLGDKAKYLRTEKVELELIRYFTKWDVILAREKAKREAGKLDPDKSSPTTADSATEFPPTHSKDTPPAKLLSSPDTSNEAQDSSRATPTNTPKRGRMELPEKLRMLMGKLVNENIERVTRSMISIYKTVHSVKGIPAIHSTSSWARAKDVSSADLPKLKLESQTASSSEDLQDRENIDKPQQQTNEIQPKSAAGPIRSPDSDSNRCKSSTMSVVEKDAMKAYLAARDNETIEEVKESPEFQAPLETSIPQSFNQLQLEASRQIPDHLGRPEFRSRSAMDFPVHSHPHPHPHPSNLPPHYATIRQPKPQSPRTQAQLYHMHQHPGYYHYTQHTLPPPPSSPPNGPQRLQPPRDGNLMRYLISHGTPITSETMPHLAMFAQQRREREREENVGGIREFGYPR</sequence>
<dbReference type="OrthoDB" id="5309481at2759"/>
<feature type="compositionally biased region" description="Polar residues" evidence="1">
    <location>
        <begin position="203"/>
        <end position="222"/>
    </location>
</feature>
<dbReference type="AlphaFoldDB" id="S8ATY4"/>
<dbReference type="OMA" id="CPEVDWT"/>
<name>S8ATY4_DACHA</name>
<dbReference type="EMBL" id="AQGS01000047">
    <property type="protein sequence ID" value="EPS44426.1"/>
    <property type="molecule type" value="Genomic_DNA"/>
</dbReference>
<protein>
    <submittedName>
        <fullName evidence="2">Uncharacterized protein</fullName>
    </submittedName>
</protein>
<feature type="compositionally biased region" description="Pro residues" evidence="1">
    <location>
        <begin position="463"/>
        <end position="473"/>
    </location>
</feature>
<evidence type="ECO:0000313" key="2">
    <source>
        <dbReference type="EMBL" id="EPS44426.1"/>
    </source>
</evidence>
<feature type="region of interest" description="Disordered" evidence="1">
    <location>
        <begin position="409"/>
        <end position="444"/>
    </location>
</feature>
<dbReference type="Proteomes" id="UP000015100">
    <property type="component" value="Unassembled WGS sequence"/>
</dbReference>
<feature type="compositionally biased region" description="Basic and acidic residues" evidence="1">
    <location>
        <begin position="166"/>
        <end position="175"/>
    </location>
</feature>
<evidence type="ECO:0000256" key="1">
    <source>
        <dbReference type="SAM" id="MobiDB-lite"/>
    </source>
</evidence>
<gene>
    <name evidence="2" type="ORF">H072_1612</name>
</gene>
<organism evidence="2 3">
    <name type="scientific">Dactylellina haptotyla (strain CBS 200.50)</name>
    <name type="common">Nematode-trapping fungus</name>
    <name type="synonym">Monacrosporium haptotylum</name>
    <dbReference type="NCBI Taxonomy" id="1284197"/>
    <lineage>
        <taxon>Eukaryota</taxon>
        <taxon>Fungi</taxon>
        <taxon>Dikarya</taxon>
        <taxon>Ascomycota</taxon>
        <taxon>Pezizomycotina</taxon>
        <taxon>Orbiliomycetes</taxon>
        <taxon>Orbiliales</taxon>
        <taxon>Orbiliaceae</taxon>
        <taxon>Dactylellina</taxon>
    </lineage>
</organism>
<reference evidence="3" key="2">
    <citation type="submission" date="2013-04" db="EMBL/GenBank/DDBJ databases">
        <title>Genomic mechanisms accounting for the adaptation to parasitism in nematode-trapping fungi.</title>
        <authorList>
            <person name="Ahren D.G."/>
        </authorList>
    </citation>
    <scope>NUCLEOTIDE SEQUENCE [LARGE SCALE GENOMIC DNA]</scope>
    <source>
        <strain evidence="3">CBS 200.50</strain>
    </source>
</reference>
<feature type="region of interest" description="Disordered" evidence="1">
    <location>
        <begin position="510"/>
        <end position="530"/>
    </location>
</feature>
<reference evidence="2 3" key="1">
    <citation type="journal article" date="2013" name="PLoS Genet.">
        <title>Genomic mechanisms accounting for the adaptation to parasitism in nematode-trapping fungi.</title>
        <authorList>
            <person name="Meerupati T."/>
            <person name="Andersson K.M."/>
            <person name="Friman E."/>
            <person name="Kumar D."/>
            <person name="Tunlid A."/>
            <person name="Ahren D."/>
        </authorList>
    </citation>
    <scope>NUCLEOTIDE SEQUENCE [LARGE SCALE GENOMIC DNA]</scope>
    <source>
        <strain evidence="2 3">CBS 200.50</strain>
    </source>
</reference>
<comment type="caution">
    <text evidence="2">The sequence shown here is derived from an EMBL/GenBank/DDBJ whole genome shotgun (WGS) entry which is preliminary data.</text>
</comment>
<feature type="region of interest" description="Disordered" evidence="1">
    <location>
        <begin position="288"/>
        <end position="342"/>
    </location>
</feature>
<dbReference type="HOGENOM" id="CLU_537425_0_0_1"/>
<feature type="compositionally biased region" description="Basic and acidic residues" evidence="1">
    <location>
        <begin position="510"/>
        <end position="519"/>
    </location>
</feature>
<proteinExistence type="predicted"/>
<feature type="compositionally biased region" description="Polar residues" evidence="1">
    <location>
        <begin position="309"/>
        <end position="318"/>
    </location>
</feature>